<evidence type="ECO:0000313" key="1">
    <source>
        <dbReference type="EMBL" id="KTD10757.1"/>
    </source>
</evidence>
<organism evidence="2 4">
    <name type="scientific">Legionella gratiana</name>
    <dbReference type="NCBI Taxonomy" id="45066"/>
    <lineage>
        <taxon>Bacteria</taxon>
        <taxon>Pseudomonadati</taxon>
        <taxon>Pseudomonadota</taxon>
        <taxon>Gammaproteobacteria</taxon>
        <taxon>Legionellales</taxon>
        <taxon>Legionellaceae</taxon>
        <taxon>Legionella</taxon>
    </lineage>
</organism>
<keyword evidence="3" id="KW-1185">Reference proteome</keyword>
<dbReference type="AlphaFoldDB" id="A0A378J945"/>
<evidence type="ECO:0000313" key="2">
    <source>
        <dbReference type="EMBL" id="STX43876.1"/>
    </source>
</evidence>
<evidence type="ECO:0000313" key="3">
    <source>
        <dbReference type="Proteomes" id="UP000054691"/>
    </source>
</evidence>
<gene>
    <name evidence="1" type="ORF">Lgra_1723</name>
    <name evidence="2" type="ORF">NCTC12388_01253</name>
</gene>
<evidence type="ECO:0000313" key="4">
    <source>
        <dbReference type="Proteomes" id="UP000254476"/>
    </source>
</evidence>
<reference evidence="2 4" key="2">
    <citation type="submission" date="2018-06" db="EMBL/GenBank/DDBJ databases">
        <authorList>
            <consortium name="Pathogen Informatics"/>
            <person name="Doyle S."/>
        </authorList>
    </citation>
    <scope>NUCLEOTIDE SEQUENCE [LARGE SCALE GENOMIC DNA]</scope>
    <source>
        <strain evidence="2 4">NCTC12388</strain>
    </source>
</reference>
<proteinExistence type="predicted"/>
<dbReference type="EMBL" id="UGOB01000001">
    <property type="protein sequence ID" value="STX43876.1"/>
    <property type="molecule type" value="Genomic_DNA"/>
</dbReference>
<name>A0A378J945_9GAMM</name>
<dbReference type="Proteomes" id="UP000254476">
    <property type="component" value="Unassembled WGS sequence"/>
</dbReference>
<sequence>MVMFMPKSYKKIHDQIAKRYQLNYLKDPTSNALAEDINDLTLDDIICLLEEIRDTPELIKLSISLSRRSDLFDKLILMKGAVPHEWVLRLHTYNMVAQCEEPGYVISNLNRKIRDDENHIHEHSWQLASRFLMGGFRNHQYAKTEDGPLFNRFNLVPTSKDGVSGEKSSRKAVFEGKTGIKEISDELYQQGDLVHYPIEIPHKVDTNLASYVGMTITLAHTSERHHENSIFYEQTQDMEANYENNELAVEAQKYTEEEHLDAINTAITTLKLLKLCDQLAEAGFERFDRHVDPITKQFSPNNVLETELLPTIAMLILQENDTFVEYPMTAELCGKSQSEIQNLMTKHAKRSEALKKLINNAITEMHESSLLQLIKVSQHNLIENLYTDSPKTLAEDALNVLERRKKEVPKHVISRTLGFFSPVQTNIGTEETELKGQFMKKGTEINSVSLVLN</sequence>
<protein>
    <submittedName>
        <fullName evidence="2">Uncharacterized protein</fullName>
    </submittedName>
</protein>
<dbReference type="Proteomes" id="UP000054691">
    <property type="component" value="Unassembled WGS sequence"/>
</dbReference>
<dbReference type="STRING" id="45066.Lgra_1723"/>
<reference evidence="1 3" key="1">
    <citation type="submission" date="2015-11" db="EMBL/GenBank/DDBJ databases">
        <title>Genomic analysis of 38 Legionella species identifies large and diverse effector repertoires.</title>
        <authorList>
            <person name="Burstein D."/>
            <person name="Amaro F."/>
            <person name="Zusman T."/>
            <person name="Lifshitz Z."/>
            <person name="Cohen O."/>
            <person name="Gilbert J.A."/>
            <person name="Pupko T."/>
            <person name="Shuman H.A."/>
            <person name="Segal G."/>
        </authorList>
    </citation>
    <scope>NUCLEOTIDE SEQUENCE [LARGE SCALE GENOMIC DNA]</scope>
    <source>
        <strain evidence="1 3">Lyon 8420412</strain>
    </source>
</reference>
<accession>A0A378J945</accession>
<dbReference type="EMBL" id="LNYE01000022">
    <property type="protein sequence ID" value="KTD10757.1"/>
    <property type="molecule type" value="Genomic_DNA"/>
</dbReference>